<protein>
    <submittedName>
        <fullName evidence="1">Uncharacterized protein</fullName>
    </submittedName>
</protein>
<sequence length="98" mass="10243">MIVVGVVLYIAVRDRRNANRNKQTEVGDGRNDIALLDELVFGLRWIGNLPSSKLPRLGGQTPGGPVVGGDDGGISNCCGGARTRCRANQVIGLTIAAA</sequence>
<gene>
    <name evidence="1" type="ORF">I553_4062</name>
</gene>
<organism evidence="1">
    <name type="scientific">Mycobacterium xenopi 4042</name>
    <dbReference type="NCBI Taxonomy" id="1299334"/>
    <lineage>
        <taxon>Bacteria</taxon>
        <taxon>Bacillati</taxon>
        <taxon>Actinomycetota</taxon>
        <taxon>Actinomycetes</taxon>
        <taxon>Mycobacteriales</taxon>
        <taxon>Mycobacteriaceae</taxon>
        <taxon>Mycobacterium</taxon>
    </lineage>
</organism>
<dbReference type="AlphaFoldDB" id="X7Z1N3"/>
<comment type="caution">
    <text evidence="1">The sequence shown here is derived from an EMBL/GenBank/DDBJ whole genome shotgun (WGS) entry which is preliminary data.</text>
</comment>
<name>X7Z1N3_MYCXE</name>
<evidence type="ECO:0000313" key="1">
    <source>
        <dbReference type="EMBL" id="EUA12668.1"/>
    </source>
</evidence>
<dbReference type="EMBL" id="JAOB01000083">
    <property type="protein sequence ID" value="EUA12668.1"/>
    <property type="molecule type" value="Genomic_DNA"/>
</dbReference>
<reference evidence="1" key="1">
    <citation type="submission" date="2014-01" db="EMBL/GenBank/DDBJ databases">
        <authorList>
            <person name="Brown-Elliot B."/>
            <person name="Wallace R."/>
            <person name="Lenaerts A."/>
            <person name="Ordway D."/>
            <person name="DeGroote M.A."/>
            <person name="Parker T."/>
            <person name="Sizemore C."/>
            <person name="Tallon L.J."/>
            <person name="Sadzewicz L.K."/>
            <person name="Sengamalay N."/>
            <person name="Fraser C.M."/>
            <person name="Hine E."/>
            <person name="Shefchek K.A."/>
            <person name="Das S.P."/>
            <person name="Tettelin H."/>
        </authorList>
    </citation>
    <scope>NUCLEOTIDE SEQUENCE [LARGE SCALE GENOMIC DNA]</scope>
    <source>
        <strain evidence="1">4042</strain>
    </source>
</reference>
<proteinExistence type="predicted"/>
<dbReference type="PATRIC" id="fig|1299334.3.peg.9014"/>
<accession>X7Z1N3</accession>